<dbReference type="Proteomes" id="UP000051952">
    <property type="component" value="Unassembled WGS sequence"/>
</dbReference>
<gene>
    <name evidence="1" type="ORF">BSAL_73345</name>
</gene>
<organism evidence="1 2">
    <name type="scientific">Bodo saltans</name>
    <name type="common">Flagellated protozoan</name>
    <dbReference type="NCBI Taxonomy" id="75058"/>
    <lineage>
        <taxon>Eukaryota</taxon>
        <taxon>Discoba</taxon>
        <taxon>Euglenozoa</taxon>
        <taxon>Kinetoplastea</taxon>
        <taxon>Metakinetoplastina</taxon>
        <taxon>Eubodonida</taxon>
        <taxon>Bodonidae</taxon>
        <taxon>Bodo</taxon>
    </lineage>
</organism>
<dbReference type="VEuPathDB" id="TriTrypDB:BSAL_73345"/>
<feature type="non-terminal residue" evidence="1">
    <location>
        <position position="248"/>
    </location>
</feature>
<name>A0A0S4ITL9_BODSA</name>
<proteinExistence type="predicted"/>
<evidence type="ECO:0000313" key="1">
    <source>
        <dbReference type="EMBL" id="CUG06728.1"/>
    </source>
</evidence>
<keyword evidence="2" id="KW-1185">Reference proteome</keyword>
<sequence length="248" mass="26840">MVIGQAFAGCSCQLSSLAASTGSRQRFVAALVVGWSLVKLLLVAAANCDHSQRPLAVSGWLLRWWWDGHCSSYCWLHLPTVITRSVHWRSSAVGYCVGGGMVIVQAFAGCQRLVAALVVGWSLFKLLLVAAANCHHSQRPLAVVSGWLLRWLWDGHCSSFCWLQLPTVITRSVHWRSSAVCCCVGGGMVIVQAFAGCSCQLSSLAASIGGQRFVAALVVGWSLVKLLLVAHWSSFCWLQLPTVITRSV</sequence>
<evidence type="ECO:0000313" key="2">
    <source>
        <dbReference type="Proteomes" id="UP000051952"/>
    </source>
</evidence>
<accession>A0A0S4ITL9</accession>
<reference evidence="2" key="1">
    <citation type="submission" date="2015-09" db="EMBL/GenBank/DDBJ databases">
        <authorList>
            <consortium name="Pathogen Informatics"/>
        </authorList>
    </citation>
    <scope>NUCLEOTIDE SEQUENCE [LARGE SCALE GENOMIC DNA]</scope>
    <source>
        <strain evidence="2">Lake Konstanz</strain>
    </source>
</reference>
<dbReference type="AlphaFoldDB" id="A0A0S4ITL9"/>
<dbReference type="EMBL" id="CYKH01000612">
    <property type="protein sequence ID" value="CUG06728.1"/>
    <property type="molecule type" value="Genomic_DNA"/>
</dbReference>
<protein>
    <submittedName>
        <fullName evidence="1">GPI-anchored surface protein, putative</fullName>
    </submittedName>
</protein>